<dbReference type="RefSeq" id="WP_085579394.1">
    <property type="nucleotide sequence ID" value="NZ_JFKA01000001.1"/>
</dbReference>
<dbReference type="InterPro" id="IPR036249">
    <property type="entry name" value="Thioredoxin-like_sf"/>
</dbReference>
<sequence length="184" mass="20032">MKPLLQYVKLGVIVAISAIYASPAFANVAVPDQLSKLDTATHAGPLPDKTAFSDENGNIHDLKDFQGTVLLVNLWATWCAPCVREMPDLNDLSDKMTDKRFRVIAVSQDRGGAKDVQAFFDENKIHNLDVALDPKGVLARSFKVRGLPTSILIGKDGTVIGYVEGVASWADPAVIKYFTDLTND</sequence>
<dbReference type="Pfam" id="PF00578">
    <property type="entry name" value="AhpC-TSA"/>
    <property type="match status" value="1"/>
</dbReference>
<dbReference type="PANTHER" id="PTHR42852">
    <property type="entry name" value="THIOL:DISULFIDE INTERCHANGE PROTEIN DSBE"/>
    <property type="match status" value="1"/>
</dbReference>
<dbReference type="OrthoDB" id="9799347at2"/>
<dbReference type="EMBL" id="JFKA01000001">
    <property type="protein sequence ID" value="OSQ40760.1"/>
    <property type="molecule type" value="Genomic_DNA"/>
</dbReference>
<dbReference type="GO" id="GO:0016209">
    <property type="term" value="F:antioxidant activity"/>
    <property type="evidence" value="ECO:0007669"/>
    <property type="project" value="InterPro"/>
</dbReference>
<keyword evidence="2" id="KW-0732">Signal</keyword>
<dbReference type="SUPFAM" id="SSF52833">
    <property type="entry name" value="Thioredoxin-like"/>
    <property type="match status" value="1"/>
</dbReference>
<comment type="caution">
    <text evidence="4">The sequence shown here is derived from an EMBL/GenBank/DDBJ whole genome shotgun (WGS) entry which is preliminary data.</text>
</comment>
<evidence type="ECO:0000313" key="5">
    <source>
        <dbReference type="Proteomes" id="UP000193391"/>
    </source>
</evidence>
<evidence type="ECO:0000259" key="3">
    <source>
        <dbReference type="PROSITE" id="PS51352"/>
    </source>
</evidence>
<dbReference type="InterPro" id="IPR013766">
    <property type="entry name" value="Thioredoxin_domain"/>
</dbReference>
<evidence type="ECO:0000256" key="1">
    <source>
        <dbReference type="ARBA" id="ARBA00023284"/>
    </source>
</evidence>
<organism evidence="4 5">
    <name type="scientific">Thalassospira mesophila</name>
    <dbReference type="NCBI Taxonomy" id="1293891"/>
    <lineage>
        <taxon>Bacteria</taxon>
        <taxon>Pseudomonadati</taxon>
        <taxon>Pseudomonadota</taxon>
        <taxon>Alphaproteobacteria</taxon>
        <taxon>Rhodospirillales</taxon>
        <taxon>Thalassospiraceae</taxon>
        <taxon>Thalassospira</taxon>
    </lineage>
</organism>
<dbReference type="Proteomes" id="UP000193391">
    <property type="component" value="Unassembled WGS sequence"/>
</dbReference>
<reference evidence="4 5" key="1">
    <citation type="submission" date="2014-03" db="EMBL/GenBank/DDBJ databases">
        <title>The draft genome sequence of Thalassospira mesophila JCM 18969.</title>
        <authorList>
            <person name="Lai Q."/>
            <person name="Shao Z."/>
        </authorList>
    </citation>
    <scope>NUCLEOTIDE SEQUENCE [LARGE SCALE GENOMIC DNA]</scope>
    <source>
        <strain evidence="4 5">JCM 18969</strain>
    </source>
</reference>
<feature type="chain" id="PRO_5013345193" evidence="2">
    <location>
        <begin position="27"/>
        <end position="184"/>
    </location>
</feature>
<dbReference type="InterPro" id="IPR050553">
    <property type="entry name" value="Thioredoxin_ResA/DsbE_sf"/>
</dbReference>
<dbReference type="AlphaFoldDB" id="A0A1Y2L5D9"/>
<dbReference type="InterPro" id="IPR017937">
    <property type="entry name" value="Thioredoxin_CS"/>
</dbReference>
<dbReference type="Gene3D" id="3.40.30.10">
    <property type="entry name" value="Glutaredoxin"/>
    <property type="match status" value="1"/>
</dbReference>
<keyword evidence="5" id="KW-1185">Reference proteome</keyword>
<evidence type="ECO:0000256" key="2">
    <source>
        <dbReference type="SAM" id="SignalP"/>
    </source>
</evidence>
<dbReference type="GO" id="GO:0015036">
    <property type="term" value="F:disulfide oxidoreductase activity"/>
    <property type="evidence" value="ECO:0007669"/>
    <property type="project" value="UniProtKB-ARBA"/>
</dbReference>
<dbReference type="PROSITE" id="PS51352">
    <property type="entry name" value="THIOREDOXIN_2"/>
    <property type="match status" value="1"/>
</dbReference>
<dbReference type="CDD" id="cd02966">
    <property type="entry name" value="TlpA_like_family"/>
    <property type="match status" value="1"/>
</dbReference>
<name>A0A1Y2L5D9_9PROT</name>
<dbReference type="InterPro" id="IPR000866">
    <property type="entry name" value="AhpC/TSA"/>
</dbReference>
<feature type="domain" description="Thioredoxin" evidence="3">
    <location>
        <begin position="40"/>
        <end position="183"/>
    </location>
</feature>
<evidence type="ECO:0000313" key="4">
    <source>
        <dbReference type="EMBL" id="OSQ40760.1"/>
    </source>
</evidence>
<feature type="signal peptide" evidence="2">
    <location>
        <begin position="1"/>
        <end position="26"/>
    </location>
</feature>
<gene>
    <name evidence="4" type="ORF">TMES_03470</name>
</gene>
<keyword evidence="1" id="KW-0676">Redox-active center</keyword>
<dbReference type="PANTHER" id="PTHR42852:SF17">
    <property type="entry name" value="THIOREDOXIN-LIKE PROTEIN HI_1115"/>
    <property type="match status" value="1"/>
</dbReference>
<proteinExistence type="predicted"/>
<dbReference type="PROSITE" id="PS00194">
    <property type="entry name" value="THIOREDOXIN_1"/>
    <property type="match status" value="1"/>
</dbReference>
<protein>
    <submittedName>
        <fullName evidence="4">Thiol:disulfide interchange protein</fullName>
    </submittedName>
</protein>
<accession>A0A1Y2L5D9</accession>
<dbReference type="STRING" id="1293891.TMES_03470"/>